<organism evidence="2 3">
    <name type="scientific">Polyplax serrata</name>
    <name type="common">Common mouse louse</name>
    <dbReference type="NCBI Taxonomy" id="468196"/>
    <lineage>
        <taxon>Eukaryota</taxon>
        <taxon>Metazoa</taxon>
        <taxon>Ecdysozoa</taxon>
        <taxon>Arthropoda</taxon>
        <taxon>Hexapoda</taxon>
        <taxon>Insecta</taxon>
        <taxon>Pterygota</taxon>
        <taxon>Neoptera</taxon>
        <taxon>Paraneoptera</taxon>
        <taxon>Psocodea</taxon>
        <taxon>Troctomorpha</taxon>
        <taxon>Phthiraptera</taxon>
        <taxon>Anoplura</taxon>
        <taxon>Polyplacidae</taxon>
        <taxon>Polyplax</taxon>
    </lineage>
</organism>
<dbReference type="Proteomes" id="UP001372834">
    <property type="component" value="Unassembled WGS sequence"/>
</dbReference>
<protein>
    <submittedName>
        <fullName evidence="2">Uncharacterized protein</fullName>
    </submittedName>
</protein>
<name>A0AAN8NW83_POLSC</name>
<evidence type="ECO:0000313" key="2">
    <source>
        <dbReference type="EMBL" id="KAK6618518.1"/>
    </source>
</evidence>
<gene>
    <name evidence="2" type="ORF">RUM43_013711</name>
</gene>
<sequence length="61" mass="7185">SVRMRLREEFDREEKEPPSAIRAGRWQNRSTTGDDDRKLKDREKKTSHTQNHSNEDISSAT</sequence>
<feature type="region of interest" description="Disordered" evidence="1">
    <location>
        <begin position="1"/>
        <end position="61"/>
    </location>
</feature>
<feature type="compositionally biased region" description="Polar residues" evidence="1">
    <location>
        <begin position="48"/>
        <end position="61"/>
    </location>
</feature>
<feature type="compositionally biased region" description="Basic and acidic residues" evidence="1">
    <location>
        <begin position="32"/>
        <end position="46"/>
    </location>
</feature>
<feature type="non-terminal residue" evidence="2">
    <location>
        <position position="1"/>
    </location>
</feature>
<proteinExistence type="predicted"/>
<comment type="caution">
    <text evidence="2">The sequence shown here is derived from an EMBL/GenBank/DDBJ whole genome shotgun (WGS) entry which is preliminary data.</text>
</comment>
<feature type="non-terminal residue" evidence="2">
    <location>
        <position position="61"/>
    </location>
</feature>
<dbReference type="EMBL" id="JAWJWE010000042">
    <property type="protein sequence ID" value="KAK6618518.1"/>
    <property type="molecule type" value="Genomic_DNA"/>
</dbReference>
<evidence type="ECO:0000313" key="3">
    <source>
        <dbReference type="Proteomes" id="UP001372834"/>
    </source>
</evidence>
<reference evidence="2 3" key="1">
    <citation type="submission" date="2023-10" db="EMBL/GenBank/DDBJ databases">
        <title>Genomes of two closely related lineages of the louse Polyplax serrata with different host specificities.</title>
        <authorList>
            <person name="Martinu J."/>
            <person name="Tarabai H."/>
            <person name="Stefka J."/>
            <person name="Hypsa V."/>
        </authorList>
    </citation>
    <scope>NUCLEOTIDE SEQUENCE [LARGE SCALE GENOMIC DNA]</scope>
    <source>
        <strain evidence="2">HR10_N</strain>
    </source>
</reference>
<accession>A0AAN8NW83</accession>
<evidence type="ECO:0000256" key="1">
    <source>
        <dbReference type="SAM" id="MobiDB-lite"/>
    </source>
</evidence>
<dbReference type="AlphaFoldDB" id="A0AAN8NW83"/>
<feature type="compositionally biased region" description="Basic and acidic residues" evidence="1">
    <location>
        <begin position="1"/>
        <end position="17"/>
    </location>
</feature>